<dbReference type="Gene3D" id="2.40.70.10">
    <property type="entry name" value="Acid Proteases"/>
    <property type="match status" value="1"/>
</dbReference>
<feature type="compositionally biased region" description="Polar residues" evidence="2">
    <location>
        <begin position="9"/>
        <end position="20"/>
    </location>
</feature>
<feature type="compositionally biased region" description="Basic and acidic residues" evidence="2">
    <location>
        <begin position="129"/>
        <end position="143"/>
    </location>
</feature>
<keyword evidence="1" id="KW-0175">Coiled coil</keyword>
<sequence length="375" mass="42232">MLLDPKSSEALTYTSPSTTEAIDDDRSEETIDITPGEGLVSRIEMTRQAMEISVWFFNVADNNFKTLEEFTLEETDNIHKELEERQRIEFEMKEAITSLDASHGSVRTIDESITQAESLTDFRHKKPDRARGEEMRGSHDHGGGDLTEGEEQRPHPKKHDTYKSDGKKFVRHGDTEIKIEVAKTGGCYICGEPHSFESNPKEYGAQYVDHMINGRSSRAMVDTGEEANIITKTAAKRLGLSYNPSTFKLKMINAPPTPASGFMQGCHAVINPYLQQLVVMEQGGTCMVPLVKEPPRLLDPRKKVDHKKVLKEIKNKLKELRKVIYRVNKLLVVDAQDSDAYIAVMQRGVASICRGEFHVPPILSKILHPDRGEKV</sequence>
<accession>A0A6N2AHJ7</accession>
<dbReference type="InterPro" id="IPR021109">
    <property type="entry name" value="Peptidase_aspartic_dom_sf"/>
</dbReference>
<feature type="compositionally biased region" description="Basic and acidic residues" evidence="2">
    <location>
        <begin position="150"/>
        <end position="167"/>
    </location>
</feature>
<protein>
    <submittedName>
        <fullName evidence="3">Uncharacterized protein</fullName>
    </submittedName>
</protein>
<feature type="region of interest" description="Disordered" evidence="2">
    <location>
        <begin position="119"/>
        <end position="167"/>
    </location>
</feature>
<evidence type="ECO:0000313" key="3">
    <source>
        <dbReference type="EMBL" id="TMW81189.1"/>
    </source>
</evidence>
<dbReference type="EMBL" id="RXGB01028607">
    <property type="protein sequence ID" value="TMW81189.1"/>
    <property type="molecule type" value="Genomic_DNA"/>
</dbReference>
<dbReference type="AlphaFoldDB" id="A0A6N2AHJ7"/>
<name>A0A6N2AHJ7_SOLCI</name>
<reference evidence="3" key="1">
    <citation type="submission" date="2019-05" db="EMBL/GenBank/DDBJ databases">
        <title>The de novo reference genome and transcriptome assemblies of the wild tomato species Solanum chilense.</title>
        <authorList>
            <person name="Stam R."/>
            <person name="Nosenko T."/>
            <person name="Hoerger A.C."/>
            <person name="Stephan W."/>
            <person name="Seidel M.A."/>
            <person name="Kuhn J.M.M."/>
            <person name="Haberer G."/>
            <person name="Tellier A."/>
        </authorList>
    </citation>
    <scope>NUCLEOTIDE SEQUENCE</scope>
    <source>
        <tissue evidence="3">Mature leaves</tissue>
    </source>
</reference>
<comment type="caution">
    <text evidence="3">The sequence shown here is derived from an EMBL/GenBank/DDBJ whole genome shotgun (WGS) entry which is preliminary data.</text>
</comment>
<feature type="coiled-coil region" evidence="1">
    <location>
        <begin position="303"/>
        <end position="330"/>
    </location>
</feature>
<gene>
    <name evidence="3" type="ORF">EJD97_011267</name>
</gene>
<feature type="region of interest" description="Disordered" evidence="2">
    <location>
        <begin position="1"/>
        <end position="24"/>
    </location>
</feature>
<dbReference type="Pfam" id="PF13975">
    <property type="entry name" value="gag-asp_proteas"/>
    <property type="match status" value="1"/>
</dbReference>
<evidence type="ECO:0000256" key="1">
    <source>
        <dbReference type="SAM" id="Coils"/>
    </source>
</evidence>
<evidence type="ECO:0000256" key="2">
    <source>
        <dbReference type="SAM" id="MobiDB-lite"/>
    </source>
</evidence>
<proteinExistence type="predicted"/>
<organism evidence="3">
    <name type="scientific">Solanum chilense</name>
    <name type="common">Tomato</name>
    <name type="synonym">Lycopersicon chilense</name>
    <dbReference type="NCBI Taxonomy" id="4083"/>
    <lineage>
        <taxon>Eukaryota</taxon>
        <taxon>Viridiplantae</taxon>
        <taxon>Streptophyta</taxon>
        <taxon>Embryophyta</taxon>
        <taxon>Tracheophyta</taxon>
        <taxon>Spermatophyta</taxon>
        <taxon>Magnoliopsida</taxon>
        <taxon>eudicotyledons</taxon>
        <taxon>Gunneridae</taxon>
        <taxon>Pentapetalae</taxon>
        <taxon>asterids</taxon>
        <taxon>lamiids</taxon>
        <taxon>Solanales</taxon>
        <taxon>Solanaceae</taxon>
        <taxon>Solanoideae</taxon>
        <taxon>Solaneae</taxon>
        <taxon>Solanum</taxon>
        <taxon>Solanum subgen. Lycopersicon</taxon>
    </lineage>
</organism>